<evidence type="ECO:0000256" key="3">
    <source>
        <dbReference type="ARBA" id="ARBA00022723"/>
    </source>
</evidence>
<evidence type="ECO:0000313" key="5">
    <source>
        <dbReference type="EMBL" id="CAI8584404.1"/>
    </source>
</evidence>
<keyword evidence="3" id="KW-0479">Metal-binding</keyword>
<organism evidence="5 6">
    <name type="scientific">Vicia faba</name>
    <name type="common">Broad bean</name>
    <name type="synonym">Faba vulgaris</name>
    <dbReference type="NCBI Taxonomy" id="3906"/>
    <lineage>
        <taxon>Eukaryota</taxon>
        <taxon>Viridiplantae</taxon>
        <taxon>Streptophyta</taxon>
        <taxon>Embryophyta</taxon>
        <taxon>Tracheophyta</taxon>
        <taxon>Spermatophyta</taxon>
        <taxon>Magnoliopsida</taxon>
        <taxon>eudicotyledons</taxon>
        <taxon>Gunneridae</taxon>
        <taxon>Pentapetalae</taxon>
        <taxon>rosids</taxon>
        <taxon>fabids</taxon>
        <taxon>Fabales</taxon>
        <taxon>Fabaceae</taxon>
        <taxon>Papilionoideae</taxon>
        <taxon>50 kb inversion clade</taxon>
        <taxon>NPAAA clade</taxon>
        <taxon>Hologalegina</taxon>
        <taxon>IRL clade</taxon>
        <taxon>Fabeae</taxon>
        <taxon>Vicia</taxon>
    </lineage>
</organism>
<evidence type="ECO:0000256" key="4">
    <source>
        <dbReference type="ARBA" id="ARBA00022842"/>
    </source>
</evidence>
<dbReference type="GO" id="GO:0008168">
    <property type="term" value="F:methyltransferase activity"/>
    <property type="evidence" value="ECO:0007669"/>
    <property type="project" value="UniProtKB-KW"/>
</dbReference>
<dbReference type="Proteomes" id="UP001157006">
    <property type="component" value="Unassembled WGS sequence"/>
</dbReference>
<gene>
    <name evidence="5" type="ORF">VFH_U072920</name>
</gene>
<dbReference type="Gene3D" id="1.10.1200.270">
    <property type="entry name" value="Methyltransferase, alpha-helical capping domain"/>
    <property type="match status" value="1"/>
</dbReference>
<dbReference type="AlphaFoldDB" id="A0AAV0YFM9"/>
<evidence type="ECO:0000256" key="1">
    <source>
        <dbReference type="ARBA" id="ARBA00022603"/>
    </source>
</evidence>
<evidence type="ECO:0000256" key="2">
    <source>
        <dbReference type="ARBA" id="ARBA00022679"/>
    </source>
</evidence>
<evidence type="ECO:0000313" key="6">
    <source>
        <dbReference type="Proteomes" id="UP001157006"/>
    </source>
</evidence>
<proteinExistence type="predicted"/>
<dbReference type="InterPro" id="IPR042086">
    <property type="entry name" value="MeTrfase_capping"/>
</dbReference>
<accession>A0AAV0YFM9</accession>
<protein>
    <submittedName>
        <fullName evidence="5">Uncharacterized protein</fullName>
    </submittedName>
</protein>
<dbReference type="Gene3D" id="3.40.50.150">
    <property type="entry name" value="Vaccinia Virus protein VP39"/>
    <property type="match status" value="1"/>
</dbReference>
<dbReference type="GO" id="GO:0046872">
    <property type="term" value="F:metal ion binding"/>
    <property type="evidence" value="ECO:0007669"/>
    <property type="project" value="UniProtKB-KW"/>
</dbReference>
<keyword evidence="1" id="KW-0489">Methyltransferase</keyword>
<dbReference type="SUPFAM" id="SSF53335">
    <property type="entry name" value="S-adenosyl-L-methionine-dependent methyltransferases"/>
    <property type="match status" value="1"/>
</dbReference>
<dbReference type="Pfam" id="PF03492">
    <property type="entry name" value="Methyltransf_7"/>
    <property type="match status" value="1"/>
</dbReference>
<keyword evidence="6" id="KW-1185">Reference proteome</keyword>
<name>A0AAV0YFM9_VICFA</name>
<dbReference type="InterPro" id="IPR029063">
    <property type="entry name" value="SAM-dependent_MTases_sf"/>
</dbReference>
<reference evidence="5 6" key="1">
    <citation type="submission" date="2023-01" db="EMBL/GenBank/DDBJ databases">
        <authorList>
            <person name="Kreplak J."/>
        </authorList>
    </citation>
    <scope>NUCLEOTIDE SEQUENCE [LARGE SCALE GENOMIC DNA]</scope>
</reference>
<dbReference type="EMBL" id="CATIWC010001723">
    <property type="protein sequence ID" value="CAI8584404.1"/>
    <property type="molecule type" value="Genomic_DNA"/>
</dbReference>
<keyword evidence="4" id="KW-0460">Magnesium</keyword>
<dbReference type="PANTHER" id="PTHR31009">
    <property type="entry name" value="S-ADENOSYL-L-METHIONINE:CARBOXYL METHYLTRANSFERASE FAMILY PROTEIN"/>
    <property type="match status" value="1"/>
</dbReference>
<sequence>MDLKQVLHMKGGDGEEGYANNSLLQRKVISLTKSLRDEAITNVYRNTKPESIGIADLGCSYGPNTFLVIAEAIKAVEKFCEEQKQKSPEYKVFLNDLPGNDFNNVFLSFDAFKRNLISEVKNQMGPLYFFGAPGSFFDKLFPNKSLHFVHSSYSLQFLSKVPDGVDNNKGNIYLSKTSPPNVFKAYLEQYRSDFSFFLKCRAEELVEGGRLVVTLIGRIGEDPVCKDCCVVWDTMSMGLNDMVKQGIIIEENVSSFNIPIYYPSEAEVKKEIDTQGSFDINYLETSEVNFSELDNWDGSEFTSKKPESVKDGGHNTSNCFRAVAEPMLIGHFGESVTKEAFNRFMKNAVDHMPKDKTKITNITMSLTRKP</sequence>
<keyword evidence="2" id="KW-0808">Transferase</keyword>
<dbReference type="InterPro" id="IPR005299">
    <property type="entry name" value="MeTrfase_7"/>
</dbReference>
<dbReference type="GO" id="GO:0032259">
    <property type="term" value="P:methylation"/>
    <property type="evidence" value="ECO:0007669"/>
    <property type="project" value="UniProtKB-KW"/>
</dbReference>
<comment type="caution">
    <text evidence="5">The sequence shown here is derived from an EMBL/GenBank/DDBJ whole genome shotgun (WGS) entry which is preliminary data.</text>
</comment>